<evidence type="ECO:0000256" key="2">
    <source>
        <dbReference type="ARBA" id="ARBA00004123"/>
    </source>
</evidence>
<name>A0A9P0DF79_PHACE</name>
<dbReference type="NCBIfam" id="TIGR01458">
    <property type="entry name" value="HAD-SF-IIA-hyp3"/>
    <property type="match status" value="1"/>
</dbReference>
<evidence type="ECO:0000256" key="12">
    <source>
        <dbReference type="ARBA" id="ARBA00039357"/>
    </source>
</evidence>
<dbReference type="Proteomes" id="UP001153737">
    <property type="component" value="Chromosome 13"/>
</dbReference>
<evidence type="ECO:0000256" key="6">
    <source>
        <dbReference type="ARBA" id="ARBA00022490"/>
    </source>
</evidence>
<evidence type="ECO:0000256" key="1">
    <source>
        <dbReference type="ARBA" id="ARBA00001946"/>
    </source>
</evidence>
<dbReference type="PANTHER" id="PTHR19288">
    <property type="entry name" value="4-NITROPHENYLPHOSPHATASE-RELATED"/>
    <property type="match status" value="1"/>
</dbReference>
<dbReference type="Pfam" id="PF13344">
    <property type="entry name" value="Hydrolase_6"/>
    <property type="match status" value="1"/>
</dbReference>
<evidence type="ECO:0000256" key="11">
    <source>
        <dbReference type="ARBA" id="ARBA00037258"/>
    </source>
</evidence>
<dbReference type="NCBIfam" id="TIGR01460">
    <property type="entry name" value="HAD-SF-IIA"/>
    <property type="match status" value="1"/>
</dbReference>
<dbReference type="GO" id="GO:0005737">
    <property type="term" value="C:cytoplasm"/>
    <property type="evidence" value="ECO:0007669"/>
    <property type="project" value="UniProtKB-SubCell"/>
</dbReference>
<evidence type="ECO:0000256" key="3">
    <source>
        <dbReference type="ARBA" id="ARBA00004496"/>
    </source>
</evidence>
<dbReference type="GO" id="GO:0004427">
    <property type="term" value="F:inorganic diphosphate phosphatase activity"/>
    <property type="evidence" value="ECO:0007669"/>
    <property type="project" value="UniProtKB-EC"/>
</dbReference>
<keyword evidence="7" id="KW-0479">Metal-binding</keyword>
<comment type="cofactor">
    <cofactor evidence="1">
        <name>Mg(2+)</name>
        <dbReference type="ChEBI" id="CHEBI:18420"/>
    </cofactor>
</comment>
<evidence type="ECO:0000256" key="14">
    <source>
        <dbReference type="ARBA" id="ARBA00047820"/>
    </source>
</evidence>
<comment type="subcellular location">
    <subcellularLocation>
        <location evidence="3">Cytoplasm</location>
    </subcellularLocation>
    <subcellularLocation>
        <location evidence="2">Nucleus</location>
    </subcellularLocation>
</comment>
<dbReference type="EC" id="3.6.1.1" evidence="5"/>
<organism evidence="15 16">
    <name type="scientific">Phaedon cochleariae</name>
    <name type="common">Mustard beetle</name>
    <dbReference type="NCBI Taxonomy" id="80249"/>
    <lineage>
        <taxon>Eukaryota</taxon>
        <taxon>Metazoa</taxon>
        <taxon>Ecdysozoa</taxon>
        <taxon>Arthropoda</taxon>
        <taxon>Hexapoda</taxon>
        <taxon>Insecta</taxon>
        <taxon>Pterygota</taxon>
        <taxon>Neoptera</taxon>
        <taxon>Endopterygota</taxon>
        <taxon>Coleoptera</taxon>
        <taxon>Polyphaga</taxon>
        <taxon>Cucujiformia</taxon>
        <taxon>Chrysomeloidea</taxon>
        <taxon>Chrysomelidae</taxon>
        <taxon>Chrysomelinae</taxon>
        <taxon>Chrysomelini</taxon>
        <taxon>Phaedon</taxon>
    </lineage>
</organism>
<evidence type="ECO:0000256" key="8">
    <source>
        <dbReference type="ARBA" id="ARBA00022801"/>
    </source>
</evidence>
<keyword evidence="8" id="KW-0378">Hydrolase</keyword>
<sequence>MVFTSQIHIKSLTIMSKSNVIRAVLIDLSGTLHIENQAIPNCVEALKRLLQKNLYVKFVTNTTKESKRVLHERLTNLGFEVDKDDIISSLGAARSLIVKRNLNPMLMLSPEALEDFEGLSCAENESPNAVVIGLCPTEFHYERLNEAFRHLQAGAQLIAIHAGKYYKRNDGLALGPGCFVKGLEYSAQCNAEIIGKPNKTFFLTALGNIPPEEAVMIGDDVTDDIQGAMNAGLKGYLVQTGKYKPGDEDKISPLPTAVLPSFAEAVEKILSIT</sequence>
<evidence type="ECO:0000256" key="13">
    <source>
        <dbReference type="ARBA" id="ARBA00039666"/>
    </source>
</evidence>
<dbReference type="Gene3D" id="3.40.50.1000">
    <property type="entry name" value="HAD superfamily/HAD-like"/>
    <property type="match status" value="2"/>
</dbReference>
<evidence type="ECO:0000313" key="15">
    <source>
        <dbReference type="EMBL" id="CAH1119723.1"/>
    </source>
</evidence>
<dbReference type="SUPFAM" id="SSF56784">
    <property type="entry name" value="HAD-like"/>
    <property type="match status" value="1"/>
</dbReference>
<dbReference type="InterPro" id="IPR036412">
    <property type="entry name" value="HAD-like_sf"/>
</dbReference>
<reference evidence="15" key="1">
    <citation type="submission" date="2022-01" db="EMBL/GenBank/DDBJ databases">
        <authorList>
            <person name="King R."/>
        </authorList>
    </citation>
    <scope>NUCLEOTIDE SEQUENCE</scope>
</reference>
<comment type="catalytic activity">
    <reaction evidence="14">
        <text>diphosphate + H2O = 2 phosphate + H(+)</text>
        <dbReference type="Rhea" id="RHEA:24576"/>
        <dbReference type="ChEBI" id="CHEBI:15377"/>
        <dbReference type="ChEBI" id="CHEBI:15378"/>
        <dbReference type="ChEBI" id="CHEBI:33019"/>
        <dbReference type="ChEBI" id="CHEBI:43474"/>
        <dbReference type="EC" id="3.6.1.1"/>
    </reaction>
</comment>
<evidence type="ECO:0000256" key="4">
    <source>
        <dbReference type="ARBA" id="ARBA00007958"/>
    </source>
</evidence>
<dbReference type="OrthoDB" id="5843172at2759"/>
<dbReference type="FunFam" id="3.40.50.1000:FF:000051">
    <property type="entry name" value="Phospholysine phosphohistidine inorganic pyrophosphate phosphatase"/>
    <property type="match status" value="1"/>
</dbReference>
<evidence type="ECO:0000313" key="16">
    <source>
        <dbReference type="Proteomes" id="UP001153737"/>
    </source>
</evidence>
<keyword evidence="9" id="KW-0460">Magnesium</keyword>
<proteinExistence type="inferred from homology"/>
<evidence type="ECO:0000256" key="9">
    <source>
        <dbReference type="ARBA" id="ARBA00022842"/>
    </source>
</evidence>
<accession>A0A9P0DF79</accession>
<dbReference type="InterPro" id="IPR006357">
    <property type="entry name" value="HAD-SF_hydro_IIA"/>
</dbReference>
<comment type="function">
    <text evidence="11">Phosphatase that hydrolyzes imidodiphosphate, 3-phosphohistidine and 6-phospholysine. Has broad substrate specificity and can also hydrolyze inorganic diphosphate, but with lower efficiency.</text>
</comment>
<dbReference type="GO" id="GO:0005634">
    <property type="term" value="C:nucleus"/>
    <property type="evidence" value="ECO:0007669"/>
    <property type="project" value="UniProtKB-SubCell"/>
</dbReference>
<gene>
    <name evidence="15" type="ORF">PHAECO_LOCUS3474</name>
</gene>
<evidence type="ECO:0000256" key="5">
    <source>
        <dbReference type="ARBA" id="ARBA00012146"/>
    </source>
</evidence>
<evidence type="ECO:0000256" key="7">
    <source>
        <dbReference type="ARBA" id="ARBA00022723"/>
    </source>
</evidence>
<keyword evidence="6" id="KW-0963">Cytoplasm</keyword>
<dbReference type="NCBIfam" id="TIGR01549">
    <property type="entry name" value="HAD-SF-IA-v1"/>
    <property type="match status" value="1"/>
</dbReference>
<dbReference type="Pfam" id="PF13242">
    <property type="entry name" value="Hydrolase_like"/>
    <property type="match status" value="1"/>
</dbReference>
<dbReference type="GO" id="GO:0016791">
    <property type="term" value="F:phosphatase activity"/>
    <property type="evidence" value="ECO:0007669"/>
    <property type="project" value="InterPro"/>
</dbReference>
<dbReference type="GO" id="GO:0046872">
    <property type="term" value="F:metal ion binding"/>
    <property type="evidence" value="ECO:0007669"/>
    <property type="project" value="UniProtKB-KW"/>
</dbReference>
<comment type="similarity">
    <text evidence="4">Belongs to the HAD-like hydrolase superfamily.</text>
</comment>
<keyword evidence="16" id="KW-1185">Reference proteome</keyword>
<keyword evidence="10" id="KW-0539">Nucleus</keyword>
<dbReference type="PANTHER" id="PTHR19288:SF46">
    <property type="entry name" value="HALOACID DEHALOGENASE-LIKE HYDROLASE DOMAIN-CONTAINING PROTEIN 2"/>
    <property type="match status" value="1"/>
</dbReference>
<protein>
    <recommendedName>
        <fullName evidence="13">Haloacid dehalogenase-like hydrolase domain-containing protein 2</fullName>
        <ecNumber evidence="5">3.6.1.1</ecNumber>
    </recommendedName>
    <alternativeName>
        <fullName evidence="12">Phospholysine phosphohistidine inorganic pyrophosphate phosphatase</fullName>
    </alternativeName>
</protein>
<reference evidence="15" key="2">
    <citation type="submission" date="2022-10" db="EMBL/GenBank/DDBJ databases">
        <authorList>
            <consortium name="ENA_rothamsted_submissions"/>
            <consortium name="culmorum"/>
            <person name="King R."/>
        </authorList>
    </citation>
    <scope>NUCLEOTIDE SEQUENCE</scope>
</reference>
<dbReference type="InterPro" id="IPR006439">
    <property type="entry name" value="HAD-SF_hydro_IA"/>
</dbReference>
<dbReference type="InterPro" id="IPR006355">
    <property type="entry name" value="LHPP/HDHD2"/>
</dbReference>
<dbReference type="CDD" id="cd07509">
    <property type="entry name" value="HAD_PPase"/>
    <property type="match status" value="1"/>
</dbReference>
<dbReference type="InterPro" id="IPR023214">
    <property type="entry name" value="HAD_sf"/>
</dbReference>
<evidence type="ECO:0000256" key="10">
    <source>
        <dbReference type="ARBA" id="ARBA00023242"/>
    </source>
</evidence>
<dbReference type="AlphaFoldDB" id="A0A9P0DF79"/>
<dbReference type="EMBL" id="OU896719">
    <property type="protein sequence ID" value="CAH1119723.1"/>
    <property type="molecule type" value="Genomic_DNA"/>
</dbReference>